<keyword evidence="2" id="KW-1133">Transmembrane helix</keyword>
<organism evidence="3 4">
    <name type="scientific">Lysobacter korlensis</name>
    <dbReference type="NCBI Taxonomy" id="553636"/>
    <lineage>
        <taxon>Bacteria</taxon>
        <taxon>Pseudomonadati</taxon>
        <taxon>Pseudomonadota</taxon>
        <taxon>Gammaproteobacteria</taxon>
        <taxon>Lysobacterales</taxon>
        <taxon>Lysobacteraceae</taxon>
        <taxon>Lysobacter</taxon>
    </lineage>
</organism>
<sequence length="110" mass="10594">MSDTLEAPPKQRGWSTVPAALLGAGAGVALTATAFLGVGMASAATTGSGSGTDSSETAPPTPGTTEPGTAEPGTEQDRGPRGGHGAGGDCDEQSSTTETETRAEESGTAS</sequence>
<keyword evidence="4" id="KW-1185">Reference proteome</keyword>
<evidence type="ECO:0000313" key="4">
    <source>
        <dbReference type="Proteomes" id="UP001589896"/>
    </source>
</evidence>
<dbReference type="RefSeq" id="WP_386675183.1">
    <property type="nucleotide sequence ID" value="NZ_JBHLTG010000009.1"/>
</dbReference>
<name>A0ABV6RXX1_9GAMM</name>
<evidence type="ECO:0000256" key="2">
    <source>
        <dbReference type="SAM" id="Phobius"/>
    </source>
</evidence>
<keyword evidence="2" id="KW-0472">Membrane</keyword>
<keyword evidence="2" id="KW-0812">Transmembrane</keyword>
<feature type="compositionally biased region" description="Low complexity" evidence="1">
    <location>
        <begin position="42"/>
        <end position="73"/>
    </location>
</feature>
<protein>
    <submittedName>
        <fullName evidence="3">Uncharacterized protein</fullName>
    </submittedName>
</protein>
<feature type="compositionally biased region" description="Basic and acidic residues" evidence="1">
    <location>
        <begin position="99"/>
        <end position="110"/>
    </location>
</feature>
<gene>
    <name evidence="3" type="ORF">ACFFGH_28700</name>
</gene>
<comment type="caution">
    <text evidence="3">The sequence shown here is derived from an EMBL/GenBank/DDBJ whole genome shotgun (WGS) entry which is preliminary data.</text>
</comment>
<evidence type="ECO:0000256" key="1">
    <source>
        <dbReference type="SAM" id="MobiDB-lite"/>
    </source>
</evidence>
<feature type="transmembrane region" description="Helical" evidence="2">
    <location>
        <begin position="20"/>
        <end position="41"/>
    </location>
</feature>
<dbReference type="EMBL" id="JBHLTG010000009">
    <property type="protein sequence ID" value="MFC0681831.1"/>
    <property type="molecule type" value="Genomic_DNA"/>
</dbReference>
<accession>A0ABV6RXX1</accession>
<dbReference type="Proteomes" id="UP001589896">
    <property type="component" value="Unassembled WGS sequence"/>
</dbReference>
<proteinExistence type="predicted"/>
<reference evidence="3 4" key="1">
    <citation type="submission" date="2024-09" db="EMBL/GenBank/DDBJ databases">
        <authorList>
            <person name="Sun Q."/>
            <person name="Mori K."/>
        </authorList>
    </citation>
    <scope>NUCLEOTIDE SEQUENCE [LARGE SCALE GENOMIC DNA]</scope>
    <source>
        <strain evidence="3 4">KCTC 23076</strain>
    </source>
</reference>
<feature type="region of interest" description="Disordered" evidence="1">
    <location>
        <begin position="42"/>
        <end position="110"/>
    </location>
</feature>
<evidence type="ECO:0000313" key="3">
    <source>
        <dbReference type="EMBL" id="MFC0681831.1"/>
    </source>
</evidence>